<name>A0A9D4WS62_PEA</name>
<protein>
    <submittedName>
        <fullName evidence="2">Uncharacterized protein</fullName>
    </submittedName>
</protein>
<evidence type="ECO:0000256" key="1">
    <source>
        <dbReference type="SAM" id="Coils"/>
    </source>
</evidence>
<evidence type="ECO:0000313" key="2">
    <source>
        <dbReference type="EMBL" id="KAI5408118.1"/>
    </source>
</evidence>
<keyword evidence="1" id="KW-0175">Coiled coil</keyword>
<evidence type="ECO:0000313" key="3">
    <source>
        <dbReference type="Proteomes" id="UP001058974"/>
    </source>
</evidence>
<accession>A0A9D4WS62</accession>
<reference evidence="2 3" key="1">
    <citation type="journal article" date="2022" name="Nat. Genet.">
        <title>Improved pea reference genome and pan-genome highlight genomic features and evolutionary characteristics.</title>
        <authorList>
            <person name="Yang T."/>
            <person name="Liu R."/>
            <person name="Luo Y."/>
            <person name="Hu S."/>
            <person name="Wang D."/>
            <person name="Wang C."/>
            <person name="Pandey M.K."/>
            <person name="Ge S."/>
            <person name="Xu Q."/>
            <person name="Li N."/>
            <person name="Li G."/>
            <person name="Huang Y."/>
            <person name="Saxena R.K."/>
            <person name="Ji Y."/>
            <person name="Li M."/>
            <person name="Yan X."/>
            <person name="He Y."/>
            <person name="Liu Y."/>
            <person name="Wang X."/>
            <person name="Xiang C."/>
            <person name="Varshney R.K."/>
            <person name="Ding H."/>
            <person name="Gao S."/>
            <person name="Zong X."/>
        </authorList>
    </citation>
    <scope>NUCLEOTIDE SEQUENCE [LARGE SCALE GENOMIC DNA]</scope>
    <source>
        <strain evidence="2 3">cv. Zhongwan 6</strain>
    </source>
</reference>
<gene>
    <name evidence="2" type="ORF">KIW84_054093</name>
</gene>
<organism evidence="2 3">
    <name type="scientific">Pisum sativum</name>
    <name type="common">Garden pea</name>
    <name type="synonym">Lathyrus oleraceus</name>
    <dbReference type="NCBI Taxonomy" id="3888"/>
    <lineage>
        <taxon>Eukaryota</taxon>
        <taxon>Viridiplantae</taxon>
        <taxon>Streptophyta</taxon>
        <taxon>Embryophyta</taxon>
        <taxon>Tracheophyta</taxon>
        <taxon>Spermatophyta</taxon>
        <taxon>Magnoliopsida</taxon>
        <taxon>eudicotyledons</taxon>
        <taxon>Gunneridae</taxon>
        <taxon>Pentapetalae</taxon>
        <taxon>rosids</taxon>
        <taxon>fabids</taxon>
        <taxon>Fabales</taxon>
        <taxon>Fabaceae</taxon>
        <taxon>Papilionoideae</taxon>
        <taxon>50 kb inversion clade</taxon>
        <taxon>NPAAA clade</taxon>
        <taxon>Hologalegina</taxon>
        <taxon>IRL clade</taxon>
        <taxon>Fabeae</taxon>
        <taxon>Lathyrus</taxon>
    </lineage>
</organism>
<dbReference type="Gramene" id="Psat05G0409300-T1">
    <property type="protein sequence ID" value="KAI5408118.1"/>
    <property type="gene ID" value="KIW84_054093"/>
</dbReference>
<dbReference type="AlphaFoldDB" id="A0A9D4WS62"/>
<proteinExistence type="predicted"/>
<sequence>MFFNGHSSQKATLSGELYVAWGLALKDEVDNIVYISPRNMFIGDHLVTRADLEGISPAFTVTLTALTKQMVNLENELNNTNNNENQRRDKGGEHVKIMRGGNNHRAVIVESLSSQEEEHYKEDVVDHGFFDVMGIHENRQVKMVAIMLESIDVVWWDKRVVKRQRQKGMGQLELGEE</sequence>
<dbReference type="EMBL" id="JAMSHJ010000005">
    <property type="protein sequence ID" value="KAI5408118.1"/>
    <property type="molecule type" value="Genomic_DNA"/>
</dbReference>
<dbReference type="Proteomes" id="UP001058974">
    <property type="component" value="Chromosome 5"/>
</dbReference>
<feature type="coiled-coil region" evidence="1">
    <location>
        <begin position="63"/>
        <end position="90"/>
    </location>
</feature>
<comment type="caution">
    <text evidence="2">The sequence shown here is derived from an EMBL/GenBank/DDBJ whole genome shotgun (WGS) entry which is preliminary data.</text>
</comment>
<keyword evidence="3" id="KW-1185">Reference proteome</keyword>